<gene>
    <name evidence="2" type="ORF">HMPREF9715_02162</name>
</gene>
<keyword evidence="1" id="KW-0732">Signal</keyword>
<name>A0AAV3F203_9FLAO</name>
<evidence type="ECO:0000256" key="1">
    <source>
        <dbReference type="SAM" id="SignalP"/>
    </source>
</evidence>
<dbReference type="Proteomes" id="UP000004834">
    <property type="component" value="Unassembled WGS sequence"/>
</dbReference>
<reference evidence="2 3" key="1">
    <citation type="submission" date="2011-11" db="EMBL/GenBank/DDBJ databases">
        <title>The Genome Sequence of Myroides odoratimimus CIP 101113.</title>
        <authorList>
            <person name="Earl A."/>
            <person name="Ward D."/>
            <person name="Feldgarden M."/>
            <person name="Gevers D."/>
            <person name="Huys G."/>
            <person name="Young S.K."/>
            <person name="Zeng Q."/>
            <person name="Gargeya S."/>
            <person name="Fitzgerald M."/>
            <person name="Haas B."/>
            <person name="Abouelleil A."/>
            <person name="Alvarado L."/>
            <person name="Arachchi H.M."/>
            <person name="Berlin A."/>
            <person name="Brown A."/>
            <person name="Chapman S.B."/>
            <person name="Chen Z."/>
            <person name="Dunbar C."/>
            <person name="Freedman E."/>
            <person name="Gearin G."/>
            <person name="Goldberg J."/>
            <person name="Griggs A."/>
            <person name="Gujja S."/>
            <person name="Heiman D."/>
            <person name="Howarth C."/>
            <person name="Larson L."/>
            <person name="Lui A."/>
            <person name="MacDonald P.J.P."/>
            <person name="Montmayeur A."/>
            <person name="Murphy C."/>
            <person name="Neiman D."/>
            <person name="Pearson M."/>
            <person name="Priest M."/>
            <person name="Roberts A."/>
            <person name="Saif S."/>
            <person name="Shea T."/>
            <person name="Shenoy N."/>
            <person name="Sisk P."/>
            <person name="Stolte C."/>
            <person name="Sykes S."/>
            <person name="Wortman J."/>
            <person name="Nusbaum C."/>
            <person name="Birren B."/>
        </authorList>
    </citation>
    <scope>NUCLEOTIDE SEQUENCE [LARGE SCALE GENOMIC DNA]</scope>
    <source>
        <strain evidence="2 3">CIP 101113</strain>
    </source>
</reference>
<sequence>MRNVLAILSLFLGISVNAQSTETPLEKNEKWANYTTVIEKTPYGKQAYWKKEYTLKEGKVTSYKTFYNEDLRTSTQLVYNKNGNIESNFSSIKKTLCIIVE</sequence>
<organism evidence="2 3">
    <name type="scientific">Myroides odoratimimus CIP 101113</name>
    <dbReference type="NCBI Taxonomy" id="883154"/>
    <lineage>
        <taxon>Bacteria</taxon>
        <taxon>Pseudomonadati</taxon>
        <taxon>Bacteroidota</taxon>
        <taxon>Flavobacteriia</taxon>
        <taxon>Flavobacteriales</taxon>
        <taxon>Flavobacteriaceae</taxon>
        <taxon>Myroides</taxon>
    </lineage>
</organism>
<comment type="caution">
    <text evidence="2">The sequence shown here is derived from an EMBL/GenBank/DDBJ whole genome shotgun (WGS) entry which is preliminary data.</text>
</comment>
<protein>
    <recommendedName>
        <fullName evidence="4">YD repeat (Two copies)</fullName>
    </recommendedName>
</protein>
<evidence type="ECO:0008006" key="4">
    <source>
        <dbReference type="Google" id="ProtNLM"/>
    </source>
</evidence>
<evidence type="ECO:0000313" key="3">
    <source>
        <dbReference type="Proteomes" id="UP000004834"/>
    </source>
</evidence>
<feature type="chain" id="PRO_5043427569" description="YD repeat (Two copies)" evidence="1">
    <location>
        <begin position="21"/>
        <end position="101"/>
    </location>
</feature>
<dbReference type="RefSeq" id="WP_006263770.1">
    <property type="nucleotide sequence ID" value="NZ_JH590837.1"/>
</dbReference>
<proteinExistence type="predicted"/>
<dbReference type="AlphaFoldDB" id="A0AAV3F203"/>
<dbReference type="EMBL" id="AGEE01000024">
    <property type="protein sequence ID" value="EHO10944.1"/>
    <property type="molecule type" value="Genomic_DNA"/>
</dbReference>
<feature type="signal peptide" evidence="1">
    <location>
        <begin position="1"/>
        <end position="20"/>
    </location>
</feature>
<accession>A0AAV3F203</accession>
<evidence type="ECO:0000313" key="2">
    <source>
        <dbReference type="EMBL" id="EHO10944.1"/>
    </source>
</evidence>